<evidence type="ECO:0000313" key="1">
    <source>
        <dbReference type="EMBL" id="TLD41613.1"/>
    </source>
</evidence>
<reference evidence="1 2" key="1">
    <citation type="submission" date="2019-04" db="EMBL/GenBank/DDBJ databases">
        <title>Genome of a novel bacterium Candidatus Jettenia ecosi reconstructed from metagenome of an anammox bioreactor.</title>
        <authorList>
            <person name="Mardanov A.V."/>
            <person name="Beletsky A.V."/>
            <person name="Ravin N.V."/>
            <person name="Botchkova E.A."/>
            <person name="Litti Y.V."/>
            <person name="Nozhevnikova A.N."/>
        </authorList>
    </citation>
    <scope>NUCLEOTIDE SEQUENCE [LARGE SCALE GENOMIC DNA]</scope>
    <source>
        <strain evidence="1">J2</strain>
    </source>
</reference>
<dbReference type="Proteomes" id="UP000319783">
    <property type="component" value="Unassembled WGS sequence"/>
</dbReference>
<gene>
    <name evidence="1" type="ORF">JETT_2100</name>
</gene>
<comment type="caution">
    <text evidence="1">The sequence shown here is derived from an EMBL/GenBank/DDBJ whole genome shotgun (WGS) entry which is preliminary data.</text>
</comment>
<accession>A0A533QAA3</accession>
<protein>
    <submittedName>
        <fullName evidence="1">Uncharacterized protein</fullName>
    </submittedName>
</protein>
<name>A0A533QAA3_9BACT</name>
<proteinExistence type="predicted"/>
<dbReference type="EMBL" id="SULG01000041">
    <property type="protein sequence ID" value="TLD41613.1"/>
    <property type="molecule type" value="Genomic_DNA"/>
</dbReference>
<organism evidence="1 2">
    <name type="scientific">Candidatus Jettenia ecosi</name>
    <dbReference type="NCBI Taxonomy" id="2494326"/>
    <lineage>
        <taxon>Bacteria</taxon>
        <taxon>Pseudomonadati</taxon>
        <taxon>Planctomycetota</taxon>
        <taxon>Candidatus Brocadiia</taxon>
        <taxon>Candidatus Brocadiales</taxon>
        <taxon>Candidatus Brocadiaceae</taxon>
        <taxon>Candidatus Jettenia</taxon>
    </lineage>
</organism>
<sequence>MAAVSIFVPANIFKSCNLGKVSNFYYCQYFIVFGLISGFGSDKKQKLCVYNNLL</sequence>
<dbReference type="AlphaFoldDB" id="A0A533QAA3"/>
<evidence type="ECO:0000313" key="2">
    <source>
        <dbReference type="Proteomes" id="UP000319783"/>
    </source>
</evidence>